<evidence type="ECO:0000256" key="14">
    <source>
        <dbReference type="ARBA" id="ARBA00023128"/>
    </source>
</evidence>
<dbReference type="GO" id="GO:0045273">
    <property type="term" value="C:respiratory chain complex II (succinate dehydrogenase)"/>
    <property type="evidence" value="ECO:0007669"/>
    <property type="project" value="UniProtKB-ARBA"/>
</dbReference>
<name>A0A6P8BNG7_PUNGR</name>
<evidence type="ECO:0000313" key="17">
    <source>
        <dbReference type="Proteomes" id="UP000515151"/>
    </source>
</evidence>
<dbReference type="GO" id="GO:0006121">
    <property type="term" value="P:mitochondrial electron transport, succinate to ubiquinone"/>
    <property type="evidence" value="ECO:0007669"/>
    <property type="project" value="TreeGrafter"/>
</dbReference>
<evidence type="ECO:0000256" key="15">
    <source>
        <dbReference type="ARBA" id="ARBA00023136"/>
    </source>
</evidence>
<dbReference type="GeneID" id="116187373"/>
<dbReference type="Proteomes" id="UP000515151">
    <property type="component" value="Chromosome 8"/>
</dbReference>
<protein>
    <submittedName>
        <fullName evidence="18">Succinate dehydrogenase cytochrome b560 subunit, mitochondrial-like isoform X1</fullName>
    </submittedName>
</protein>
<evidence type="ECO:0000256" key="1">
    <source>
        <dbReference type="ARBA" id="ARBA00001971"/>
    </source>
</evidence>
<evidence type="ECO:0000256" key="13">
    <source>
        <dbReference type="ARBA" id="ARBA00023004"/>
    </source>
</evidence>
<dbReference type="InterPro" id="IPR036544">
    <property type="entry name" value="QCR7_sf"/>
</dbReference>
<evidence type="ECO:0000313" key="18">
    <source>
        <dbReference type="RefSeq" id="XP_031371894.1"/>
    </source>
</evidence>
<comment type="subcellular location">
    <subcellularLocation>
        <location evidence="3">Mitochondrion inner membrane</location>
        <topology evidence="3">Single-pass membrane protein</topology>
    </subcellularLocation>
</comment>
<keyword evidence="13" id="KW-0408">Iron</keyword>
<dbReference type="RefSeq" id="XP_031371894.1">
    <property type="nucleotide sequence ID" value="XM_031516034.1"/>
</dbReference>
<organism evidence="17 18">
    <name type="scientific">Punica granatum</name>
    <name type="common">Pomegranate</name>
    <dbReference type="NCBI Taxonomy" id="22663"/>
    <lineage>
        <taxon>Eukaryota</taxon>
        <taxon>Viridiplantae</taxon>
        <taxon>Streptophyta</taxon>
        <taxon>Embryophyta</taxon>
        <taxon>Tracheophyta</taxon>
        <taxon>Spermatophyta</taxon>
        <taxon>Magnoliopsida</taxon>
        <taxon>eudicotyledons</taxon>
        <taxon>Gunneridae</taxon>
        <taxon>Pentapetalae</taxon>
        <taxon>rosids</taxon>
        <taxon>malvids</taxon>
        <taxon>Myrtales</taxon>
        <taxon>Lythraceae</taxon>
        <taxon>Punica</taxon>
    </lineage>
</organism>
<evidence type="ECO:0000256" key="8">
    <source>
        <dbReference type="ARBA" id="ARBA00022617"/>
    </source>
</evidence>
<dbReference type="Pfam" id="PF01127">
    <property type="entry name" value="Sdh_cyt"/>
    <property type="match status" value="1"/>
</dbReference>
<keyword evidence="12 16" id="KW-1133">Transmembrane helix</keyword>
<evidence type="ECO:0000256" key="3">
    <source>
        <dbReference type="ARBA" id="ARBA00004434"/>
    </source>
</evidence>
<dbReference type="PANTHER" id="PTHR10978">
    <property type="entry name" value="SUCCINATE DEHYDROGENASE CYTOCHROME B560 SUBUNIT"/>
    <property type="match status" value="1"/>
</dbReference>
<dbReference type="GO" id="GO:0006099">
    <property type="term" value="P:tricarboxylic acid cycle"/>
    <property type="evidence" value="ECO:0007669"/>
    <property type="project" value="UniProtKB-KW"/>
</dbReference>
<dbReference type="InterPro" id="IPR014314">
    <property type="entry name" value="Succ_DH_cytb556"/>
</dbReference>
<dbReference type="GO" id="GO:0005743">
    <property type="term" value="C:mitochondrial inner membrane"/>
    <property type="evidence" value="ECO:0007669"/>
    <property type="project" value="UniProtKB-SubCell"/>
</dbReference>
<dbReference type="SUPFAM" id="SSF81524">
    <property type="entry name" value="14 kDa protein of cytochrome bc1 complex (Ubiquinol-cytochrome c reductase)"/>
    <property type="match status" value="1"/>
</dbReference>
<sequence>MSSLLQSFLDPKKNSSAAHHVKAALSRRLRNCGYRCNEVESKEVFNRLPRETVDAQNHGLKRAMDLSASPGFLPQNLQAMQTPFRSSLLAHVKKEAGQIPVFHQARFFSSGAAEQKHSDPTDTKMNILRPLSPHLPVYKPQLNSTLSITFRISGMFLSAVVFSFYLIYLKMGPICLSFNSFYQFLFYSSKLHLVTLELSALAIAYHIWGGIRHLRQDFGGLRGKRLK</sequence>
<evidence type="ECO:0000256" key="5">
    <source>
        <dbReference type="ARBA" id="ARBA00011313"/>
    </source>
</evidence>
<reference evidence="17" key="1">
    <citation type="journal article" date="2020" name="Plant Biotechnol. J.">
        <title>The pomegranate (Punica granatum L.) draft genome dissects genetic divergence between soft- and hard-seeded cultivars.</title>
        <authorList>
            <person name="Luo X."/>
            <person name="Li H."/>
            <person name="Wu Z."/>
            <person name="Yao W."/>
            <person name="Zhao P."/>
            <person name="Cao D."/>
            <person name="Yu H."/>
            <person name="Li K."/>
            <person name="Poudel K."/>
            <person name="Zhao D."/>
            <person name="Zhang F."/>
            <person name="Xia X."/>
            <person name="Chen L."/>
            <person name="Wang Q."/>
            <person name="Jing D."/>
            <person name="Cao S."/>
        </authorList>
    </citation>
    <scope>NUCLEOTIDE SEQUENCE [LARGE SCALE GENOMIC DNA]</scope>
    <source>
        <strain evidence="17">cv. Tunisia</strain>
    </source>
</reference>
<dbReference type="PANTHER" id="PTHR10978:SF5">
    <property type="entry name" value="SUCCINATE DEHYDROGENASE CYTOCHROME B560 SUBUNIT, MITOCHONDRIAL"/>
    <property type="match status" value="1"/>
</dbReference>
<accession>A0A6P8BNG7</accession>
<evidence type="ECO:0000256" key="10">
    <source>
        <dbReference type="ARBA" id="ARBA00022723"/>
    </source>
</evidence>
<evidence type="ECO:0000256" key="9">
    <source>
        <dbReference type="ARBA" id="ARBA00022692"/>
    </source>
</evidence>
<evidence type="ECO:0000256" key="6">
    <source>
        <dbReference type="ARBA" id="ARBA00022448"/>
    </source>
</evidence>
<dbReference type="Gene3D" id="1.20.1300.10">
    <property type="entry name" value="Fumarate reductase/succinate dehydrogenase, transmembrane subunit"/>
    <property type="match status" value="1"/>
</dbReference>
<comment type="function">
    <text evidence="2">Membrane-anchoring subunit of succinate dehydrogenase (SDH).</text>
</comment>
<evidence type="ECO:0000256" key="16">
    <source>
        <dbReference type="SAM" id="Phobius"/>
    </source>
</evidence>
<dbReference type="InterPro" id="IPR034804">
    <property type="entry name" value="SQR/QFR_C/D"/>
</dbReference>
<feature type="transmembrane region" description="Helical" evidence="16">
    <location>
        <begin position="148"/>
        <end position="169"/>
    </location>
</feature>
<dbReference type="GO" id="GO:0006122">
    <property type="term" value="P:mitochondrial electron transport, ubiquinol to cytochrome c"/>
    <property type="evidence" value="ECO:0007669"/>
    <property type="project" value="InterPro"/>
</dbReference>
<keyword evidence="9 16" id="KW-0812">Transmembrane</keyword>
<evidence type="ECO:0000256" key="12">
    <source>
        <dbReference type="ARBA" id="ARBA00022989"/>
    </source>
</evidence>
<dbReference type="FunFam" id="1.20.1300.10:FF:000014">
    <property type="entry name" value="Succinate dehydrogenase subunit 3-1, mitochondrial"/>
    <property type="match status" value="1"/>
</dbReference>
<comment type="cofactor">
    <cofactor evidence="1">
        <name>heme</name>
        <dbReference type="ChEBI" id="CHEBI:30413"/>
    </cofactor>
</comment>
<keyword evidence="10" id="KW-0479">Metal-binding</keyword>
<dbReference type="AlphaFoldDB" id="A0A6P8BNG7"/>
<dbReference type="Gene3D" id="1.10.1090.10">
    <property type="entry name" value="Cytochrome b-c1 complex subunit 7"/>
    <property type="match status" value="1"/>
</dbReference>
<evidence type="ECO:0000256" key="11">
    <source>
        <dbReference type="ARBA" id="ARBA00022946"/>
    </source>
</evidence>
<dbReference type="SUPFAM" id="SSF81343">
    <property type="entry name" value="Fumarate reductase respiratory complex transmembrane subunits"/>
    <property type="match status" value="1"/>
</dbReference>
<keyword evidence="11" id="KW-0809">Transit peptide</keyword>
<dbReference type="GO" id="GO:0046872">
    <property type="term" value="F:metal ion binding"/>
    <property type="evidence" value="ECO:0007669"/>
    <property type="project" value="UniProtKB-KW"/>
</dbReference>
<keyword evidence="8" id="KW-0349">Heme</keyword>
<keyword evidence="15 16" id="KW-0472">Membrane</keyword>
<evidence type="ECO:0000256" key="7">
    <source>
        <dbReference type="ARBA" id="ARBA00022532"/>
    </source>
</evidence>
<dbReference type="GO" id="GO:0009055">
    <property type="term" value="F:electron transfer activity"/>
    <property type="evidence" value="ECO:0007669"/>
    <property type="project" value="InterPro"/>
</dbReference>
<keyword evidence="7" id="KW-0816">Tricarboxylic acid cycle</keyword>
<keyword evidence="17" id="KW-1185">Reference proteome</keyword>
<dbReference type="CDD" id="cd03499">
    <property type="entry name" value="SQR_TypeC_SdhC"/>
    <property type="match status" value="1"/>
</dbReference>
<comment type="subunit">
    <text evidence="5">Component of complex II composed of eight subunits in plants: four classical SDH subunits SDH1, SDH2, SDH3 and SDH4 (a flavoprotein (FP), an iron-sulfur protein (IP), and a cytochrome b composed of a large and a small subunit.), as well as four subunits unknown in mitochondria from bacteria and heterotrophic eukaryotes.</text>
</comment>
<evidence type="ECO:0000256" key="4">
    <source>
        <dbReference type="ARBA" id="ARBA00005163"/>
    </source>
</evidence>
<comment type="pathway">
    <text evidence="4">Carbohydrate metabolism; tricarboxylic acid cycle.</text>
</comment>
<dbReference type="InterPro" id="IPR000701">
    <property type="entry name" value="SuccDH_FuR_B_TM-su"/>
</dbReference>
<keyword evidence="6" id="KW-0813">Transport</keyword>
<reference evidence="18" key="2">
    <citation type="submission" date="2025-08" db="UniProtKB">
        <authorList>
            <consortium name="RefSeq"/>
        </authorList>
    </citation>
    <scope>IDENTIFICATION</scope>
    <source>
        <tissue evidence="18">Leaf</tissue>
    </source>
</reference>
<dbReference type="GO" id="GO:0045275">
    <property type="term" value="C:respiratory chain complex III"/>
    <property type="evidence" value="ECO:0007669"/>
    <property type="project" value="InterPro"/>
</dbReference>
<evidence type="ECO:0000256" key="2">
    <source>
        <dbReference type="ARBA" id="ARBA00004050"/>
    </source>
</evidence>
<dbReference type="OrthoDB" id="588261at2759"/>
<gene>
    <name evidence="18" type="primary">LOC116187373</name>
</gene>
<keyword evidence="14" id="KW-0496">Mitochondrion</keyword>
<proteinExistence type="predicted"/>